<feature type="transmembrane region" description="Helical" evidence="1">
    <location>
        <begin position="113"/>
        <end position="131"/>
    </location>
</feature>
<evidence type="ECO:0000259" key="2">
    <source>
        <dbReference type="Pfam" id="PF01757"/>
    </source>
</evidence>
<evidence type="ECO:0000313" key="4">
    <source>
        <dbReference type="Proteomes" id="UP000003755"/>
    </source>
</evidence>
<dbReference type="STRING" id="537007.BLAHAN_06510"/>
<comment type="caution">
    <text evidence="3">The sequence shown here is derived from an EMBL/GenBank/DDBJ whole genome shotgun (WGS) entry which is preliminary data.</text>
</comment>
<name>C9LAQ7_BLAHA</name>
<feature type="transmembrane region" description="Helical" evidence="1">
    <location>
        <begin position="195"/>
        <end position="214"/>
    </location>
</feature>
<feature type="transmembrane region" description="Helical" evidence="1">
    <location>
        <begin position="234"/>
        <end position="252"/>
    </location>
</feature>
<dbReference type="GO" id="GO:0016747">
    <property type="term" value="F:acyltransferase activity, transferring groups other than amino-acyl groups"/>
    <property type="evidence" value="ECO:0007669"/>
    <property type="project" value="InterPro"/>
</dbReference>
<dbReference type="EMBL" id="ABYU02000036">
    <property type="protein sequence ID" value="EEX20781.1"/>
    <property type="molecule type" value="Genomic_DNA"/>
</dbReference>
<protein>
    <recommendedName>
        <fullName evidence="2">Acyltransferase 3 domain-containing protein</fullName>
    </recommendedName>
</protein>
<proteinExistence type="predicted"/>
<evidence type="ECO:0000313" key="3">
    <source>
        <dbReference type="EMBL" id="EEX20781.1"/>
    </source>
</evidence>
<feature type="transmembrane region" description="Helical" evidence="1">
    <location>
        <begin position="72"/>
        <end position="93"/>
    </location>
</feature>
<organism evidence="3 4">
    <name type="scientific">Blautia hansenii DSM 20583</name>
    <dbReference type="NCBI Taxonomy" id="537007"/>
    <lineage>
        <taxon>Bacteria</taxon>
        <taxon>Bacillati</taxon>
        <taxon>Bacillota</taxon>
        <taxon>Clostridia</taxon>
        <taxon>Lachnospirales</taxon>
        <taxon>Lachnospiraceae</taxon>
        <taxon>Blautia</taxon>
    </lineage>
</organism>
<keyword evidence="1" id="KW-0472">Membrane</keyword>
<evidence type="ECO:0000256" key="1">
    <source>
        <dbReference type="SAM" id="Phobius"/>
    </source>
</evidence>
<dbReference type="eggNOG" id="COG3274">
    <property type="taxonomic scope" value="Bacteria"/>
</dbReference>
<keyword evidence="1" id="KW-0812">Transmembrane</keyword>
<feature type="domain" description="Acyltransferase 3" evidence="2">
    <location>
        <begin position="2"/>
        <end position="322"/>
    </location>
</feature>
<reference evidence="3" key="1">
    <citation type="submission" date="2009-09" db="EMBL/GenBank/DDBJ databases">
        <authorList>
            <person name="Weinstock G."/>
            <person name="Sodergren E."/>
            <person name="Clifton S."/>
            <person name="Fulton L."/>
            <person name="Fulton B."/>
            <person name="Courtney L."/>
            <person name="Fronick C."/>
            <person name="Harrison M."/>
            <person name="Strong C."/>
            <person name="Farmer C."/>
            <person name="Delahaunty K."/>
            <person name="Markovic C."/>
            <person name="Hall O."/>
            <person name="Minx P."/>
            <person name="Tomlinson C."/>
            <person name="Mitreva M."/>
            <person name="Nelson J."/>
            <person name="Hou S."/>
            <person name="Wollam A."/>
            <person name="Pepin K.H."/>
            <person name="Johnson M."/>
            <person name="Bhonagiri V."/>
            <person name="Nash W.E."/>
            <person name="Warren W."/>
            <person name="Chinwalla A."/>
            <person name="Mardis E.R."/>
            <person name="Wilson R.K."/>
        </authorList>
    </citation>
    <scope>NUCLEOTIDE SEQUENCE [LARGE SCALE GENOMIC DNA]</scope>
    <source>
        <strain evidence="3">DSM 20583</strain>
    </source>
</reference>
<gene>
    <name evidence="3" type="ORF">BLAHAN_06510</name>
</gene>
<feature type="transmembrane region" description="Helical" evidence="1">
    <location>
        <begin position="34"/>
        <end position="60"/>
    </location>
</feature>
<keyword evidence="4" id="KW-1185">Reference proteome</keyword>
<dbReference type="Pfam" id="PF01757">
    <property type="entry name" value="Acyl_transf_3"/>
    <property type="match status" value="1"/>
</dbReference>
<dbReference type="InterPro" id="IPR002656">
    <property type="entry name" value="Acyl_transf_3_dom"/>
</dbReference>
<feature type="transmembrane region" description="Helical" evidence="1">
    <location>
        <begin position="259"/>
        <end position="280"/>
    </location>
</feature>
<feature type="transmembrane region" description="Helical" evidence="1">
    <location>
        <begin position="167"/>
        <end position="183"/>
    </location>
</feature>
<dbReference type="HOGENOM" id="CLU_061343_1_0_9"/>
<feature type="transmembrane region" description="Helical" evidence="1">
    <location>
        <begin position="300"/>
        <end position="329"/>
    </location>
</feature>
<dbReference type="AlphaFoldDB" id="C9LAQ7"/>
<accession>C9LAQ7</accession>
<keyword evidence="1" id="KW-1133">Transmembrane helix</keyword>
<sequence length="361" mass="41766">MLRIVAMLLIVAQHIVERGVEGGGWTALKVPFSFNFVTTVIIGIWGQLGVLLFVIISSWFLVDRQGIKSKKILSLVFQTWSTCVVLIVVFLFFKPEMLNFKLIVKELLTPAVKQYWFITTFLVFYLIVPLLQKSIAGLSNIALRNICIVLTMIIPVYNYFSTNVGDTLADFCYIFYLVAYLKRNKDNFFEKYNKLGFAGMALIVSILLLVKIVLPDSILGKNGTDLFMKLFLALRGRTLLMVIISVCIFYYFKNLKFSYYKVINIIGGSTFGVYIIHENFLLRGDGMKSFLWDGVFHMDWWYNNSFCFFIIHIIVTISVFAVCIVIDLLRKNTVGKLFDKNKKINEFCIRFDDWYSNQLFK</sequence>
<dbReference type="Proteomes" id="UP000003755">
    <property type="component" value="Unassembled WGS sequence"/>
</dbReference>
<feature type="transmembrane region" description="Helical" evidence="1">
    <location>
        <begin position="143"/>
        <end position="161"/>
    </location>
</feature>